<sequence>MPKITFLPHQEILPNGITITAKTGDTILEAALKHNIQIEHTCEKSCVCTTCHCIVKKGFSSLSKIQEDEDDILGQAVGLEERSRLSCQAKIGNKNIEIEIPYNTLKIK</sequence>
<dbReference type="Pfam" id="PF00111">
    <property type="entry name" value="Fer2"/>
    <property type="match status" value="1"/>
</dbReference>
<evidence type="ECO:0000256" key="3">
    <source>
        <dbReference type="ARBA" id="ARBA00022448"/>
    </source>
</evidence>
<keyword evidence="5" id="KW-0479">Metal-binding</keyword>
<proteinExistence type="inferred from homology"/>
<dbReference type="GO" id="GO:0009055">
    <property type="term" value="F:electron transfer activity"/>
    <property type="evidence" value="ECO:0007669"/>
    <property type="project" value="InterPro"/>
</dbReference>
<feature type="domain" description="2Fe-2S ferredoxin-type" evidence="10">
    <location>
        <begin position="2"/>
        <end position="104"/>
    </location>
</feature>
<dbReference type="PRINTS" id="PR00355">
    <property type="entry name" value="ADRENODOXIN"/>
</dbReference>
<dbReference type="InterPro" id="IPR001055">
    <property type="entry name" value="Adrenodoxin-like"/>
</dbReference>
<protein>
    <recommendedName>
        <fullName evidence="2">2Fe-2S ferredoxin</fullName>
    </recommendedName>
</protein>
<dbReference type="GO" id="GO:0005829">
    <property type="term" value="C:cytosol"/>
    <property type="evidence" value="ECO:0007669"/>
    <property type="project" value="TreeGrafter"/>
</dbReference>
<dbReference type="InterPro" id="IPR001041">
    <property type="entry name" value="2Fe-2S_ferredoxin-type"/>
</dbReference>
<evidence type="ECO:0000256" key="5">
    <source>
        <dbReference type="ARBA" id="ARBA00022723"/>
    </source>
</evidence>
<dbReference type="PROSITE" id="PS00814">
    <property type="entry name" value="ADX"/>
    <property type="match status" value="1"/>
</dbReference>
<evidence type="ECO:0000259" key="10">
    <source>
        <dbReference type="PROSITE" id="PS51085"/>
    </source>
</evidence>
<dbReference type="Proteomes" id="UP000298677">
    <property type="component" value="Chromosome"/>
</dbReference>
<dbReference type="CDD" id="cd00207">
    <property type="entry name" value="fer2"/>
    <property type="match status" value="1"/>
</dbReference>
<dbReference type="InterPro" id="IPR011536">
    <property type="entry name" value="Fdx_isc"/>
</dbReference>
<dbReference type="AlphaFoldDB" id="A0A4D6XQ64"/>
<dbReference type="Gene3D" id="3.10.20.30">
    <property type="match status" value="1"/>
</dbReference>
<evidence type="ECO:0000256" key="8">
    <source>
        <dbReference type="ARBA" id="ARBA00023014"/>
    </source>
</evidence>
<dbReference type="GO" id="GO:0046872">
    <property type="term" value="F:metal ion binding"/>
    <property type="evidence" value="ECO:0007669"/>
    <property type="project" value="UniProtKB-KW"/>
</dbReference>
<name>A0A4D6XQ64_9GAMM</name>
<dbReference type="GO" id="GO:0140647">
    <property type="term" value="P:P450-containing electron transport chain"/>
    <property type="evidence" value="ECO:0007669"/>
    <property type="project" value="InterPro"/>
</dbReference>
<keyword evidence="3" id="KW-0813">Transport</keyword>
<dbReference type="SUPFAM" id="SSF54292">
    <property type="entry name" value="2Fe-2S ferredoxin-like"/>
    <property type="match status" value="1"/>
</dbReference>
<dbReference type="InterPro" id="IPR012675">
    <property type="entry name" value="Beta-grasp_dom_sf"/>
</dbReference>
<dbReference type="RefSeq" id="WP_158342147.1">
    <property type="nucleotide sequence ID" value="NZ_CP033012.1"/>
</dbReference>
<evidence type="ECO:0000256" key="4">
    <source>
        <dbReference type="ARBA" id="ARBA00022714"/>
    </source>
</evidence>
<keyword evidence="7" id="KW-0408">Iron</keyword>
<dbReference type="PROSITE" id="PS51085">
    <property type="entry name" value="2FE2S_FER_2"/>
    <property type="match status" value="1"/>
</dbReference>
<dbReference type="OrthoDB" id="9793027at2"/>
<dbReference type="InterPro" id="IPR018298">
    <property type="entry name" value="Adrenodoxin_Fe-S_BS"/>
</dbReference>
<comment type="similarity">
    <text evidence="1">Belongs to the adrenodoxin/putidaredoxin family.</text>
</comment>
<dbReference type="EMBL" id="CP033012">
    <property type="protein sequence ID" value="QCI19572.1"/>
    <property type="molecule type" value="Genomic_DNA"/>
</dbReference>
<dbReference type="InterPro" id="IPR036010">
    <property type="entry name" value="2Fe-2S_ferredoxin-like_sf"/>
</dbReference>
<evidence type="ECO:0000256" key="2">
    <source>
        <dbReference type="ARBA" id="ARBA00019395"/>
    </source>
</evidence>
<keyword evidence="6" id="KW-0249">Electron transport</keyword>
<accession>A0A4D6XQ64</accession>
<keyword evidence="4" id="KW-0001">2Fe-2S</keyword>
<evidence type="ECO:0000256" key="6">
    <source>
        <dbReference type="ARBA" id="ARBA00022982"/>
    </source>
</evidence>
<evidence type="ECO:0000313" key="11">
    <source>
        <dbReference type="EMBL" id="QCI19572.1"/>
    </source>
</evidence>
<evidence type="ECO:0000256" key="1">
    <source>
        <dbReference type="ARBA" id="ARBA00010914"/>
    </source>
</evidence>
<gene>
    <name evidence="11" type="primary">fdx</name>
    <name evidence="11" type="ORF">D9V65_02420</name>
</gene>
<dbReference type="GO" id="GO:0051537">
    <property type="term" value="F:2 iron, 2 sulfur cluster binding"/>
    <property type="evidence" value="ECO:0007669"/>
    <property type="project" value="UniProtKB-KW"/>
</dbReference>
<keyword evidence="8" id="KW-0411">Iron-sulfur</keyword>
<dbReference type="PANTHER" id="PTHR23426:SF65">
    <property type="entry name" value="FERREDOXIN-2, MITOCHONDRIAL"/>
    <property type="match status" value="1"/>
</dbReference>
<evidence type="ECO:0000256" key="7">
    <source>
        <dbReference type="ARBA" id="ARBA00023004"/>
    </source>
</evidence>
<keyword evidence="12" id="KW-1185">Reference proteome</keyword>
<evidence type="ECO:0000313" key="12">
    <source>
        <dbReference type="Proteomes" id="UP000298677"/>
    </source>
</evidence>
<dbReference type="NCBIfam" id="TIGR02007">
    <property type="entry name" value="fdx_isc"/>
    <property type="match status" value="1"/>
</dbReference>
<reference evidence="11 12" key="1">
    <citation type="submission" date="2018-10" db="EMBL/GenBank/DDBJ databases">
        <title>Comparative functional genomics of the obligate endosymbiont Buchnera aphidicola.</title>
        <authorList>
            <person name="Chong R.A."/>
        </authorList>
    </citation>
    <scope>NUCLEOTIDE SEQUENCE [LARGE SCALE GENOMIC DNA]</scope>
    <source>
        <strain evidence="11 12">Aoe</strain>
    </source>
</reference>
<organism evidence="11 12">
    <name type="scientific">Buchnera aphidicola</name>
    <name type="common">Anoecia oenotherae</name>
    <dbReference type="NCBI Taxonomy" id="1241833"/>
    <lineage>
        <taxon>Bacteria</taxon>
        <taxon>Pseudomonadati</taxon>
        <taxon>Pseudomonadota</taxon>
        <taxon>Gammaproteobacteria</taxon>
        <taxon>Enterobacterales</taxon>
        <taxon>Erwiniaceae</taxon>
        <taxon>Buchnera</taxon>
    </lineage>
</organism>
<evidence type="ECO:0000256" key="9">
    <source>
        <dbReference type="ARBA" id="ARBA00034078"/>
    </source>
</evidence>
<comment type="cofactor">
    <cofactor evidence="9">
        <name>[2Fe-2S] cluster</name>
        <dbReference type="ChEBI" id="CHEBI:190135"/>
    </cofactor>
</comment>
<dbReference type="PANTHER" id="PTHR23426">
    <property type="entry name" value="FERREDOXIN/ADRENODOXIN"/>
    <property type="match status" value="1"/>
</dbReference>